<feature type="coiled-coil region" evidence="8">
    <location>
        <begin position="313"/>
        <end position="343"/>
    </location>
</feature>
<evidence type="ECO:0000256" key="2">
    <source>
        <dbReference type="ARBA" id="ARBA00012438"/>
    </source>
</evidence>
<dbReference type="CDD" id="cd06308">
    <property type="entry name" value="PBP1_sensor_kinase-like"/>
    <property type="match status" value="1"/>
</dbReference>
<evidence type="ECO:0000256" key="3">
    <source>
        <dbReference type="ARBA" id="ARBA00022553"/>
    </source>
</evidence>
<reference evidence="13 14" key="1">
    <citation type="submission" date="2023-12" db="EMBL/GenBank/DDBJ databases">
        <title>Novel species of the genus Arcicella isolated from rivers.</title>
        <authorList>
            <person name="Lu H."/>
        </authorList>
    </citation>
    <scope>NUCLEOTIDE SEQUENCE [LARGE SCALE GENOMIC DNA]</scope>
    <source>
        <strain evidence="13 14">KCTC 23307</strain>
    </source>
</reference>
<keyword evidence="4" id="KW-0805">Transcription regulation</keyword>
<sequence>MDNLRQTLHKILLLLIGFVGVNGFFTSCSLKSNEKTFTIGMSQCGMDDRWRVEMIEGMNRELSFYPECKFILKDAHWNNETQIKQLEELIEQKVDLIIVSPNESIYVQTAIEKAYKAGIPVVVVDRRIFSDQFTAFVGADNYLVGKNAGEYANILLNGKGNILEIGFGPTTSPSIGRHSGFYDVVSKYAGLHYMEYLNKNWKAYEWEKQLRKRLQTNGSAIDLIFVHNDRSANICYNICKEFGLEKKIKIIGVDGLLGKDLGLDLVQKKKISATILYPTGGEEAIQIAVKILKKQSFQKENRLFTTVINSQNVSMMLAQIQKLNEQQADIERQTQKMNELNRIFSSQRNLLYFTSSLLLIVLILGGFLWSLFREKQKSNLVLAEQNHAISQQKDEIEKISQLARQATEDKLRFYSYISHEFRTPLSLILTPSEDLLQRKQFDVKEARNILQLIHKNANRLLRLVDQLLELRKLDAGKMELELHNHDIIAFVRDIVSDFSVKAKSQQIDLQFICPFTTLPFWFDAEKLDKVLFNIISNAFKYTPRGGMIHVTLLKNVEKIEIMIADNGIGMSKVEKERAFDLFYRGNQNISLGTGLGLALSREFVNLHQGEIELDSEPSKGTTFKVILPLIKPQNNLEVISQTAVKTREILEEVPSVLNTEKGPAHENTIVLIEDNLELNQFLKQKLEKNYNVANVENAERGWEEILSNMPDLIISDVMLPKMDGFSLTQKIKSDFRTSHIPVILLTAKGQTESQIEGTKAGADAYISKPFNQQLLEEKIKGLLVNRDRMRRRFSGEIINPSHLQKGERKFLVEFELLIEKNIQDSSLSVEKLSQELGMSRVQLFRKISALTNKNVADYIADFKVLKAKALLKESNKSIAEIAYELGFNNPSYFTTFFKQKTNQTPTDFRNN</sequence>
<dbReference type="Gene3D" id="1.10.10.60">
    <property type="entry name" value="Homeodomain-like"/>
    <property type="match status" value="1"/>
</dbReference>
<evidence type="ECO:0000313" key="13">
    <source>
        <dbReference type="EMBL" id="MEA5138618.1"/>
    </source>
</evidence>
<feature type="domain" description="HTH araC/xylS-type" evidence="10">
    <location>
        <begin position="812"/>
        <end position="911"/>
    </location>
</feature>
<dbReference type="SMART" id="SM00342">
    <property type="entry name" value="HTH_ARAC"/>
    <property type="match status" value="1"/>
</dbReference>
<keyword evidence="5" id="KW-0238">DNA-binding</keyword>
<dbReference type="PRINTS" id="PR00344">
    <property type="entry name" value="BCTRLSENSOR"/>
</dbReference>
<dbReference type="InterPro" id="IPR036890">
    <property type="entry name" value="HATPase_C_sf"/>
</dbReference>
<dbReference type="Gene3D" id="3.40.50.2300">
    <property type="match status" value="3"/>
</dbReference>
<dbReference type="PANTHER" id="PTHR43547">
    <property type="entry name" value="TWO-COMPONENT HISTIDINE KINASE"/>
    <property type="match status" value="1"/>
</dbReference>
<keyword evidence="6" id="KW-0804">Transcription</keyword>
<dbReference type="EC" id="2.7.13.3" evidence="2"/>
<evidence type="ECO:0000313" key="14">
    <source>
        <dbReference type="Proteomes" id="UP001302949"/>
    </source>
</evidence>
<dbReference type="InterPro" id="IPR028082">
    <property type="entry name" value="Peripla_BP_I"/>
</dbReference>
<dbReference type="Pfam" id="PF00512">
    <property type="entry name" value="HisKA"/>
    <property type="match status" value="1"/>
</dbReference>
<comment type="catalytic activity">
    <reaction evidence="1">
        <text>ATP + protein L-histidine = ADP + protein N-phospho-L-histidine.</text>
        <dbReference type="EC" id="2.7.13.3"/>
    </reaction>
</comment>
<evidence type="ECO:0000259" key="12">
    <source>
        <dbReference type="PROSITE" id="PS50110"/>
    </source>
</evidence>
<evidence type="ECO:0000256" key="6">
    <source>
        <dbReference type="ARBA" id="ARBA00023163"/>
    </source>
</evidence>
<keyword evidence="14" id="KW-1185">Reference proteome</keyword>
<dbReference type="InterPro" id="IPR036097">
    <property type="entry name" value="HisK_dim/P_sf"/>
</dbReference>
<dbReference type="Pfam" id="PF13407">
    <property type="entry name" value="Peripla_BP_4"/>
    <property type="match status" value="1"/>
</dbReference>
<feature type="domain" description="Response regulatory" evidence="12">
    <location>
        <begin position="668"/>
        <end position="783"/>
    </location>
</feature>
<dbReference type="RefSeq" id="WP_323295785.1">
    <property type="nucleotide sequence ID" value="NZ_JAYFUM010000006.1"/>
</dbReference>
<keyword evidence="8" id="KW-0175">Coiled coil</keyword>
<dbReference type="InterPro" id="IPR011006">
    <property type="entry name" value="CheY-like_superfamily"/>
</dbReference>
<evidence type="ECO:0000259" key="10">
    <source>
        <dbReference type="PROSITE" id="PS01124"/>
    </source>
</evidence>
<keyword evidence="9" id="KW-0812">Transmembrane</keyword>
<dbReference type="EMBL" id="JAYFUM010000006">
    <property type="protein sequence ID" value="MEA5138618.1"/>
    <property type="molecule type" value="Genomic_DNA"/>
</dbReference>
<dbReference type="CDD" id="cd00082">
    <property type="entry name" value="HisKA"/>
    <property type="match status" value="1"/>
</dbReference>
<dbReference type="InterPro" id="IPR004358">
    <property type="entry name" value="Sig_transdc_His_kin-like_C"/>
</dbReference>
<dbReference type="SMART" id="SM00387">
    <property type="entry name" value="HATPase_c"/>
    <property type="match status" value="1"/>
</dbReference>
<keyword evidence="9" id="KW-0472">Membrane</keyword>
<dbReference type="SUPFAM" id="SSF46689">
    <property type="entry name" value="Homeodomain-like"/>
    <property type="match status" value="1"/>
</dbReference>
<feature type="domain" description="Histidine kinase" evidence="11">
    <location>
        <begin position="416"/>
        <end position="631"/>
    </location>
</feature>
<dbReference type="SMART" id="SM00388">
    <property type="entry name" value="HisKA"/>
    <property type="match status" value="1"/>
</dbReference>
<dbReference type="InterPro" id="IPR018062">
    <property type="entry name" value="HTH_AraC-typ_CS"/>
</dbReference>
<dbReference type="SMART" id="SM00448">
    <property type="entry name" value="REC"/>
    <property type="match status" value="1"/>
</dbReference>
<dbReference type="InterPro" id="IPR003661">
    <property type="entry name" value="HisK_dim/P_dom"/>
</dbReference>
<keyword evidence="3 7" id="KW-0597">Phosphoprotein</keyword>
<dbReference type="Proteomes" id="UP001302949">
    <property type="component" value="Unassembled WGS sequence"/>
</dbReference>
<evidence type="ECO:0000256" key="5">
    <source>
        <dbReference type="ARBA" id="ARBA00023125"/>
    </source>
</evidence>
<comment type="caution">
    <text evidence="13">The sequence shown here is derived from an EMBL/GenBank/DDBJ whole genome shotgun (WGS) entry which is preliminary data.</text>
</comment>
<dbReference type="Gene3D" id="3.30.565.10">
    <property type="entry name" value="Histidine kinase-like ATPase, C-terminal domain"/>
    <property type="match status" value="1"/>
</dbReference>
<dbReference type="PROSITE" id="PS00041">
    <property type="entry name" value="HTH_ARAC_FAMILY_1"/>
    <property type="match status" value="1"/>
</dbReference>
<feature type="transmembrane region" description="Helical" evidence="9">
    <location>
        <begin position="350"/>
        <end position="372"/>
    </location>
</feature>
<dbReference type="PROSITE" id="PS01124">
    <property type="entry name" value="HTH_ARAC_FAMILY_2"/>
    <property type="match status" value="1"/>
</dbReference>
<dbReference type="Gene3D" id="1.10.287.130">
    <property type="match status" value="1"/>
</dbReference>
<keyword evidence="9" id="KW-1133">Transmembrane helix</keyword>
<dbReference type="InterPro" id="IPR005467">
    <property type="entry name" value="His_kinase_dom"/>
</dbReference>
<dbReference type="InterPro" id="IPR018060">
    <property type="entry name" value="HTH_AraC"/>
</dbReference>
<dbReference type="Pfam" id="PF12833">
    <property type="entry name" value="HTH_18"/>
    <property type="match status" value="1"/>
</dbReference>
<dbReference type="Pfam" id="PF00072">
    <property type="entry name" value="Response_reg"/>
    <property type="match status" value="1"/>
</dbReference>
<protein>
    <recommendedName>
        <fullName evidence="2">histidine kinase</fullName>
        <ecNumber evidence="2">2.7.13.3</ecNumber>
    </recommendedName>
</protein>
<name>A0ABU5Q6Z3_9BACT</name>
<proteinExistence type="predicted"/>
<dbReference type="SUPFAM" id="SSF47384">
    <property type="entry name" value="Homodimeric domain of signal transducing histidine kinase"/>
    <property type="match status" value="1"/>
</dbReference>
<gene>
    <name evidence="13" type="ORF">VB248_05730</name>
</gene>
<dbReference type="PROSITE" id="PS51257">
    <property type="entry name" value="PROKAR_LIPOPROTEIN"/>
    <property type="match status" value="1"/>
</dbReference>
<dbReference type="SUPFAM" id="SSF53822">
    <property type="entry name" value="Periplasmic binding protein-like I"/>
    <property type="match status" value="1"/>
</dbReference>
<evidence type="ECO:0000256" key="7">
    <source>
        <dbReference type="PROSITE-ProRule" id="PRU00169"/>
    </source>
</evidence>
<dbReference type="InterPro" id="IPR003594">
    <property type="entry name" value="HATPase_dom"/>
</dbReference>
<dbReference type="PROSITE" id="PS50110">
    <property type="entry name" value="RESPONSE_REGULATORY"/>
    <property type="match status" value="1"/>
</dbReference>
<evidence type="ECO:0000256" key="8">
    <source>
        <dbReference type="SAM" id="Coils"/>
    </source>
</evidence>
<organism evidence="13 14">
    <name type="scientific">Arcicella rigui</name>
    <dbReference type="NCBI Taxonomy" id="797020"/>
    <lineage>
        <taxon>Bacteria</taxon>
        <taxon>Pseudomonadati</taxon>
        <taxon>Bacteroidota</taxon>
        <taxon>Cytophagia</taxon>
        <taxon>Cytophagales</taxon>
        <taxon>Flectobacillaceae</taxon>
        <taxon>Arcicella</taxon>
    </lineage>
</organism>
<feature type="coiled-coil region" evidence="8">
    <location>
        <begin position="382"/>
        <end position="409"/>
    </location>
</feature>
<dbReference type="InterPro" id="IPR001789">
    <property type="entry name" value="Sig_transdc_resp-reg_receiver"/>
</dbReference>
<evidence type="ECO:0000259" key="11">
    <source>
        <dbReference type="PROSITE" id="PS50109"/>
    </source>
</evidence>
<dbReference type="PROSITE" id="PS50109">
    <property type="entry name" value="HIS_KIN"/>
    <property type="match status" value="1"/>
</dbReference>
<dbReference type="InterPro" id="IPR009057">
    <property type="entry name" value="Homeodomain-like_sf"/>
</dbReference>
<evidence type="ECO:0000256" key="9">
    <source>
        <dbReference type="SAM" id="Phobius"/>
    </source>
</evidence>
<dbReference type="PANTHER" id="PTHR43547:SF2">
    <property type="entry name" value="HYBRID SIGNAL TRANSDUCTION HISTIDINE KINASE C"/>
    <property type="match status" value="1"/>
</dbReference>
<dbReference type="SUPFAM" id="SSF52172">
    <property type="entry name" value="CheY-like"/>
    <property type="match status" value="1"/>
</dbReference>
<feature type="modified residue" description="4-aspartylphosphate" evidence="7">
    <location>
        <position position="716"/>
    </location>
</feature>
<dbReference type="Pfam" id="PF02518">
    <property type="entry name" value="HATPase_c"/>
    <property type="match status" value="1"/>
</dbReference>
<dbReference type="CDD" id="cd17574">
    <property type="entry name" value="REC_OmpR"/>
    <property type="match status" value="1"/>
</dbReference>
<evidence type="ECO:0000256" key="4">
    <source>
        <dbReference type="ARBA" id="ARBA00023015"/>
    </source>
</evidence>
<dbReference type="InterPro" id="IPR025997">
    <property type="entry name" value="SBP_2_dom"/>
</dbReference>
<accession>A0ABU5Q6Z3</accession>
<dbReference type="CDD" id="cd00075">
    <property type="entry name" value="HATPase"/>
    <property type="match status" value="1"/>
</dbReference>
<dbReference type="SUPFAM" id="SSF55874">
    <property type="entry name" value="ATPase domain of HSP90 chaperone/DNA topoisomerase II/histidine kinase"/>
    <property type="match status" value="1"/>
</dbReference>
<evidence type="ECO:0000256" key="1">
    <source>
        <dbReference type="ARBA" id="ARBA00000085"/>
    </source>
</evidence>